<dbReference type="InterPro" id="IPR036612">
    <property type="entry name" value="KH_dom_type_1_sf"/>
</dbReference>
<dbReference type="CDD" id="cd00105">
    <property type="entry name" value="KH-I"/>
    <property type="match status" value="1"/>
</dbReference>
<evidence type="ECO:0000256" key="1">
    <source>
        <dbReference type="SAM" id="MobiDB-lite"/>
    </source>
</evidence>
<dbReference type="SUPFAM" id="SSF54791">
    <property type="entry name" value="Eukaryotic type KH-domain (KH-domain type I)"/>
    <property type="match status" value="1"/>
</dbReference>
<evidence type="ECO:0000313" key="2">
    <source>
        <dbReference type="EMBL" id="CAD9576330.1"/>
    </source>
</evidence>
<organism evidence="2">
    <name type="scientific">Skeletonema marinoi</name>
    <dbReference type="NCBI Taxonomy" id="267567"/>
    <lineage>
        <taxon>Eukaryota</taxon>
        <taxon>Sar</taxon>
        <taxon>Stramenopiles</taxon>
        <taxon>Ochrophyta</taxon>
        <taxon>Bacillariophyta</taxon>
        <taxon>Coscinodiscophyceae</taxon>
        <taxon>Thalassiosirophycidae</taxon>
        <taxon>Thalassiosirales</taxon>
        <taxon>Skeletonemataceae</taxon>
        <taxon>Skeletonema</taxon>
        <taxon>Skeletonema marinoi-dohrnii complex</taxon>
    </lineage>
</organism>
<feature type="compositionally biased region" description="Basic and acidic residues" evidence="1">
    <location>
        <begin position="46"/>
        <end position="87"/>
    </location>
</feature>
<name>A0A7S2KI43_9STRA</name>
<accession>A0A7S2KI43</accession>
<dbReference type="GO" id="GO:0003723">
    <property type="term" value="F:RNA binding"/>
    <property type="evidence" value="ECO:0007669"/>
    <property type="project" value="InterPro"/>
</dbReference>
<gene>
    <name evidence="2" type="ORF">SMAR0320_LOCUS2248</name>
</gene>
<protein>
    <recommendedName>
        <fullName evidence="3">K Homology domain-containing protein</fullName>
    </recommendedName>
</protein>
<dbReference type="AlphaFoldDB" id="A0A7S2KI43"/>
<reference evidence="2" key="1">
    <citation type="submission" date="2021-01" db="EMBL/GenBank/DDBJ databases">
        <authorList>
            <person name="Corre E."/>
            <person name="Pelletier E."/>
            <person name="Niang G."/>
            <person name="Scheremetjew M."/>
            <person name="Finn R."/>
            <person name="Kale V."/>
            <person name="Holt S."/>
            <person name="Cochrane G."/>
            <person name="Meng A."/>
            <person name="Brown T."/>
            <person name="Cohen L."/>
        </authorList>
    </citation>
    <scope>NUCLEOTIDE SEQUENCE</scope>
    <source>
        <strain evidence="2">SM1012Den-03</strain>
    </source>
</reference>
<sequence length="339" mass="37809">MEVSALPPAPSAKAASGATVAKAAAGNVAADDYAKLADMDMVHDNRKTTPREHDQYEDTKSGVKAESVEDNRKECGRRNDQKLDIARWEPPSLSLQRKRSSGSDANDRPVKVSRVRTDRDESIDFLTCTLNIPPWMDQGRDLFLHLIGAGGQKTKKIESITNCWINISYPKLPSMPKPPMSITIKSKIARIPPVNVHTAIHTIEESLVEFLKDKNAEKRLLYELAATAIGSYKYSNNRRGGDCGGLLLREYNGLKYWLWLRDLPCCNINHHHGTFLLRMKPQLSDCNLEVFAESGLPLDQAPPFVLISGTKYGDVKKTVAHVVNAMKEHQACCDCTPKW</sequence>
<proteinExistence type="predicted"/>
<feature type="region of interest" description="Disordered" evidence="1">
    <location>
        <begin position="46"/>
        <end position="113"/>
    </location>
</feature>
<dbReference type="EMBL" id="HBGZ01003308">
    <property type="protein sequence ID" value="CAD9576330.1"/>
    <property type="molecule type" value="Transcribed_RNA"/>
</dbReference>
<evidence type="ECO:0008006" key="3">
    <source>
        <dbReference type="Google" id="ProtNLM"/>
    </source>
</evidence>